<comment type="caution">
    <text evidence="2">The sequence shown here is derived from an EMBL/GenBank/DDBJ whole genome shotgun (WGS) entry which is preliminary data.</text>
</comment>
<name>A0AAD6ULR0_9AGAR</name>
<feature type="region of interest" description="Disordered" evidence="1">
    <location>
        <begin position="1"/>
        <end position="25"/>
    </location>
</feature>
<keyword evidence="3" id="KW-1185">Reference proteome</keyword>
<evidence type="ECO:0000313" key="2">
    <source>
        <dbReference type="EMBL" id="KAJ7190314.1"/>
    </source>
</evidence>
<dbReference type="AlphaFoldDB" id="A0AAD6ULR0"/>
<gene>
    <name evidence="2" type="ORF">GGX14DRAFT_579930</name>
</gene>
<sequence>MASPILNDLFSIPVTPPTDGSPPEGTVETPVVIEDVAAIAFEDLAGFLLPSLYKPTPGREESRCLNLLTLGRKWEIESAVLFAQKTLEGMDLPCVRRLQLARMYSLKVWVPDALRTLLASPLNELGLIQYQELGIGAVMIIVKAKEKLSQYRLKVAHVMPKLNEDPEWSCKTHAKCVVAWKAAWWEHVARHIFHPTSPIAIADIPPFVRNLVVPDLSWNCQYDVMENWVSKEDDIVNAAITALIQYNNSL</sequence>
<proteinExistence type="predicted"/>
<dbReference type="Proteomes" id="UP001219525">
    <property type="component" value="Unassembled WGS sequence"/>
</dbReference>
<accession>A0AAD6ULR0</accession>
<evidence type="ECO:0000256" key="1">
    <source>
        <dbReference type="SAM" id="MobiDB-lite"/>
    </source>
</evidence>
<reference evidence="2" key="1">
    <citation type="submission" date="2023-03" db="EMBL/GenBank/DDBJ databases">
        <title>Massive genome expansion in bonnet fungi (Mycena s.s.) driven by repeated elements and novel gene families across ecological guilds.</title>
        <authorList>
            <consortium name="Lawrence Berkeley National Laboratory"/>
            <person name="Harder C.B."/>
            <person name="Miyauchi S."/>
            <person name="Viragh M."/>
            <person name="Kuo A."/>
            <person name="Thoen E."/>
            <person name="Andreopoulos B."/>
            <person name="Lu D."/>
            <person name="Skrede I."/>
            <person name="Drula E."/>
            <person name="Henrissat B."/>
            <person name="Morin E."/>
            <person name="Kohler A."/>
            <person name="Barry K."/>
            <person name="LaButti K."/>
            <person name="Morin E."/>
            <person name="Salamov A."/>
            <person name="Lipzen A."/>
            <person name="Mereny Z."/>
            <person name="Hegedus B."/>
            <person name="Baldrian P."/>
            <person name="Stursova M."/>
            <person name="Weitz H."/>
            <person name="Taylor A."/>
            <person name="Grigoriev I.V."/>
            <person name="Nagy L.G."/>
            <person name="Martin F."/>
            <person name="Kauserud H."/>
        </authorList>
    </citation>
    <scope>NUCLEOTIDE SEQUENCE</scope>
    <source>
        <strain evidence="2">9144</strain>
    </source>
</reference>
<evidence type="ECO:0000313" key="3">
    <source>
        <dbReference type="Proteomes" id="UP001219525"/>
    </source>
</evidence>
<dbReference type="EMBL" id="JARJCW010000152">
    <property type="protein sequence ID" value="KAJ7190314.1"/>
    <property type="molecule type" value="Genomic_DNA"/>
</dbReference>
<protein>
    <submittedName>
        <fullName evidence="2">Uncharacterized protein</fullName>
    </submittedName>
</protein>
<organism evidence="2 3">
    <name type="scientific">Mycena pura</name>
    <dbReference type="NCBI Taxonomy" id="153505"/>
    <lineage>
        <taxon>Eukaryota</taxon>
        <taxon>Fungi</taxon>
        <taxon>Dikarya</taxon>
        <taxon>Basidiomycota</taxon>
        <taxon>Agaricomycotina</taxon>
        <taxon>Agaricomycetes</taxon>
        <taxon>Agaricomycetidae</taxon>
        <taxon>Agaricales</taxon>
        <taxon>Marasmiineae</taxon>
        <taxon>Mycenaceae</taxon>
        <taxon>Mycena</taxon>
    </lineage>
</organism>